<dbReference type="PANTHER" id="PTHR23070">
    <property type="entry name" value="BCS1 AAA-TYPE ATPASE"/>
    <property type="match status" value="1"/>
</dbReference>
<keyword evidence="2" id="KW-0175">Coiled coil</keyword>
<name>A0A6C0ECH0_9ZZZZ</name>
<feature type="coiled-coil region" evidence="2">
    <location>
        <begin position="193"/>
        <end position="220"/>
    </location>
</feature>
<feature type="domain" description="AAA+ ATPase" evidence="5">
    <location>
        <begin position="269"/>
        <end position="460"/>
    </location>
</feature>
<dbReference type="InterPro" id="IPR003959">
    <property type="entry name" value="ATPase_AAA_core"/>
</dbReference>
<keyword evidence="4" id="KW-0812">Transmembrane</keyword>
<keyword evidence="4" id="KW-1133">Transmembrane helix</keyword>
<feature type="transmembrane region" description="Helical" evidence="4">
    <location>
        <begin position="50"/>
        <end position="69"/>
    </location>
</feature>
<dbReference type="SMART" id="SM00382">
    <property type="entry name" value="AAA"/>
    <property type="match status" value="1"/>
</dbReference>
<keyword evidence="4" id="KW-0472">Membrane</keyword>
<evidence type="ECO:0000256" key="3">
    <source>
        <dbReference type="SAM" id="MobiDB-lite"/>
    </source>
</evidence>
<evidence type="ECO:0000256" key="4">
    <source>
        <dbReference type="SAM" id="Phobius"/>
    </source>
</evidence>
<feature type="region of interest" description="Disordered" evidence="3">
    <location>
        <begin position="335"/>
        <end position="386"/>
    </location>
</feature>
<dbReference type="InterPro" id="IPR003593">
    <property type="entry name" value="AAA+_ATPase"/>
</dbReference>
<feature type="compositionally biased region" description="Basic and acidic residues" evidence="3">
    <location>
        <begin position="335"/>
        <end position="345"/>
    </location>
</feature>
<sequence length="519" mass="60269">MTLMSDSNNSPEDPEDDQFNKKNYEKHFDDILNRFMGIIPLLAYTPDLSLYKVIIILLPIIIMIIKPIISKYLFKKKRVNNSYNYKYIYRFNKLNGWTRNEVYDHLESYLDQKLKNMQVNHCYSDESEYNTYKAKFLLPYDKPIVLTWNNHILEITKNLSESLSGASSGGEKNKIPMITIMTKSSLNVIDKFIEDVQNKQQDFEKNKAKIKNQIMQYDTESKSWKPKPIKIKKNFLNTFLKENDVELLKRSIKYFTESESDYDNRGIPYKISYLLYGKPGCGKTSFIYAVARETSRNIYIIPRVPDEEKLRNAITLIPDGSLVVAEEIDTIESLKPRKKSDEKHKANISSPLGFTKIGPINNKVTKNGSDKGDKNDKGDKDDSDDSKAIKISFDDDDFCSYRRDNSYAKEKLKIYLDILDGYDYFRDCIIIMTTNHLDDIDEAVYRPGRVDHKIEFTSADQYQIQNIFKIFYDIEVGQDDLDNMALKNVTTSYIINTAINPNLDDPQNAINIILGLKDI</sequence>
<dbReference type="SUPFAM" id="SSF52540">
    <property type="entry name" value="P-loop containing nucleoside triphosphate hydrolases"/>
    <property type="match status" value="1"/>
</dbReference>
<dbReference type="GO" id="GO:0005524">
    <property type="term" value="F:ATP binding"/>
    <property type="evidence" value="ECO:0007669"/>
    <property type="project" value="InterPro"/>
</dbReference>
<protein>
    <recommendedName>
        <fullName evidence="5">AAA+ ATPase domain-containing protein</fullName>
    </recommendedName>
</protein>
<dbReference type="Pfam" id="PF00004">
    <property type="entry name" value="AAA"/>
    <property type="match status" value="2"/>
</dbReference>
<dbReference type="InterPro" id="IPR027417">
    <property type="entry name" value="P-loop_NTPase"/>
</dbReference>
<feature type="compositionally biased region" description="Basic and acidic residues" evidence="3">
    <location>
        <begin position="368"/>
        <end position="386"/>
    </location>
</feature>
<dbReference type="EMBL" id="MN739755">
    <property type="protein sequence ID" value="QHT25075.1"/>
    <property type="molecule type" value="Genomic_DNA"/>
</dbReference>
<comment type="similarity">
    <text evidence="1">Belongs to the AAA ATPase family. BCS1 subfamily.</text>
</comment>
<evidence type="ECO:0000313" key="6">
    <source>
        <dbReference type="EMBL" id="QHT25075.1"/>
    </source>
</evidence>
<proteinExistence type="inferred from homology"/>
<dbReference type="Gene3D" id="3.40.50.300">
    <property type="entry name" value="P-loop containing nucleotide triphosphate hydrolases"/>
    <property type="match status" value="1"/>
</dbReference>
<evidence type="ECO:0000259" key="5">
    <source>
        <dbReference type="SMART" id="SM00382"/>
    </source>
</evidence>
<evidence type="ECO:0000256" key="1">
    <source>
        <dbReference type="ARBA" id="ARBA00007448"/>
    </source>
</evidence>
<evidence type="ECO:0000256" key="2">
    <source>
        <dbReference type="SAM" id="Coils"/>
    </source>
</evidence>
<dbReference type="GO" id="GO:0016887">
    <property type="term" value="F:ATP hydrolysis activity"/>
    <property type="evidence" value="ECO:0007669"/>
    <property type="project" value="InterPro"/>
</dbReference>
<dbReference type="InterPro" id="IPR050747">
    <property type="entry name" value="Mitochondrial_chaperone_BCS1"/>
</dbReference>
<organism evidence="6">
    <name type="scientific">viral metagenome</name>
    <dbReference type="NCBI Taxonomy" id="1070528"/>
    <lineage>
        <taxon>unclassified sequences</taxon>
        <taxon>metagenomes</taxon>
        <taxon>organismal metagenomes</taxon>
    </lineage>
</organism>
<dbReference type="AlphaFoldDB" id="A0A6C0ECH0"/>
<accession>A0A6C0ECH0</accession>
<reference evidence="6" key="1">
    <citation type="journal article" date="2020" name="Nature">
        <title>Giant virus diversity and host interactions through global metagenomics.</title>
        <authorList>
            <person name="Schulz F."/>
            <person name="Roux S."/>
            <person name="Paez-Espino D."/>
            <person name="Jungbluth S."/>
            <person name="Walsh D.A."/>
            <person name="Denef V.J."/>
            <person name="McMahon K.D."/>
            <person name="Konstantinidis K.T."/>
            <person name="Eloe-Fadrosh E.A."/>
            <person name="Kyrpides N.C."/>
            <person name="Woyke T."/>
        </authorList>
    </citation>
    <scope>NUCLEOTIDE SEQUENCE</scope>
    <source>
        <strain evidence="6">GVMAG-M-3300023179-150</strain>
    </source>
</reference>